<dbReference type="Gene3D" id="3.30.70.100">
    <property type="match status" value="1"/>
</dbReference>
<evidence type="ECO:0000313" key="2">
    <source>
        <dbReference type="EMBL" id="SDZ19316.1"/>
    </source>
</evidence>
<feature type="domain" description="EthD" evidence="1">
    <location>
        <begin position="12"/>
        <end position="81"/>
    </location>
</feature>
<name>A0A1H3R147_9ACTN</name>
<protein>
    <recommendedName>
        <fullName evidence="1">EthD domain-containing protein</fullName>
    </recommendedName>
</protein>
<dbReference type="InterPro" id="IPR011008">
    <property type="entry name" value="Dimeric_a/b-barrel"/>
</dbReference>
<dbReference type="Pfam" id="PF07110">
    <property type="entry name" value="EthD"/>
    <property type="match status" value="1"/>
</dbReference>
<gene>
    <name evidence="2" type="ORF">SAMN05660209_04982</name>
</gene>
<dbReference type="AlphaFoldDB" id="A0A1H3R147"/>
<evidence type="ECO:0000259" key="1">
    <source>
        <dbReference type="Pfam" id="PF07110"/>
    </source>
</evidence>
<dbReference type="STRING" id="1137993.SAMN05660209_04982"/>
<dbReference type="Proteomes" id="UP000198921">
    <property type="component" value="Unassembled WGS sequence"/>
</dbReference>
<dbReference type="OrthoDB" id="5294870at2"/>
<dbReference type="EMBL" id="FNOT01000028">
    <property type="protein sequence ID" value="SDZ19316.1"/>
    <property type="molecule type" value="Genomic_DNA"/>
</dbReference>
<proteinExistence type="predicted"/>
<reference evidence="3" key="1">
    <citation type="submission" date="2016-10" db="EMBL/GenBank/DDBJ databases">
        <authorList>
            <person name="Varghese N."/>
            <person name="Submissions S."/>
        </authorList>
    </citation>
    <scope>NUCLEOTIDE SEQUENCE [LARGE SCALE GENOMIC DNA]</scope>
    <source>
        <strain evidence="3">DSM 45422</strain>
    </source>
</reference>
<organism evidence="2 3">
    <name type="scientific">Geodermatophilus africanus</name>
    <dbReference type="NCBI Taxonomy" id="1137993"/>
    <lineage>
        <taxon>Bacteria</taxon>
        <taxon>Bacillati</taxon>
        <taxon>Actinomycetota</taxon>
        <taxon>Actinomycetes</taxon>
        <taxon>Geodermatophilales</taxon>
        <taxon>Geodermatophilaceae</taxon>
        <taxon>Geodermatophilus</taxon>
    </lineage>
</organism>
<dbReference type="GO" id="GO:0016491">
    <property type="term" value="F:oxidoreductase activity"/>
    <property type="evidence" value="ECO:0007669"/>
    <property type="project" value="InterPro"/>
</dbReference>
<dbReference type="SUPFAM" id="SSF54909">
    <property type="entry name" value="Dimeric alpha+beta barrel"/>
    <property type="match status" value="1"/>
</dbReference>
<keyword evidence="3" id="KW-1185">Reference proteome</keyword>
<dbReference type="NCBIfam" id="TIGR02118">
    <property type="entry name" value="EthD family reductase"/>
    <property type="match status" value="1"/>
</dbReference>
<evidence type="ECO:0000313" key="3">
    <source>
        <dbReference type="Proteomes" id="UP000198921"/>
    </source>
</evidence>
<sequence>MTVKVVGLYGQPADPAGWERRYAEDHLPLAAAIPGLRAQRAAKVHGTADGSESPFYLVGELVFDDVDAVQAGMSSPEGQAAATNFAELAPPGSLLLVVEETFDRTF</sequence>
<dbReference type="RefSeq" id="WP_091162153.1">
    <property type="nucleotide sequence ID" value="NZ_FNOT01000028.1"/>
</dbReference>
<dbReference type="InterPro" id="IPR009799">
    <property type="entry name" value="EthD_dom"/>
</dbReference>
<accession>A0A1H3R147</accession>